<dbReference type="Pfam" id="PF00512">
    <property type="entry name" value="HisKA"/>
    <property type="match status" value="1"/>
</dbReference>
<dbReference type="SMART" id="SM00387">
    <property type="entry name" value="HATPase_c"/>
    <property type="match status" value="1"/>
</dbReference>
<evidence type="ECO:0000256" key="2">
    <source>
        <dbReference type="ARBA" id="ARBA00012438"/>
    </source>
</evidence>
<dbReference type="Gene3D" id="3.40.50.2300">
    <property type="match status" value="1"/>
</dbReference>
<dbReference type="EMBL" id="BMOD01000001">
    <property type="protein sequence ID" value="GGJ18218.1"/>
    <property type="molecule type" value="Genomic_DNA"/>
</dbReference>
<evidence type="ECO:0000259" key="7">
    <source>
        <dbReference type="PROSITE" id="PS50109"/>
    </source>
</evidence>
<dbReference type="CDD" id="cd00130">
    <property type="entry name" value="PAS"/>
    <property type="match status" value="2"/>
</dbReference>
<dbReference type="Gene3D" id="1.10.287.130">
    <property type="match status" value="1"/>
</dbReference>
<dbReference type="SUPFAM" id="SSF47384">
    <property type="entry name" value="Homodimeric domain of signal transducing histidine kinase"/>
    <property type="match status" value="1"/>
</dbReference>
<dbReference type="InterPro" id="IPR000014">
    <property type="entry name" value="PAS"/>
</dbReference>
<dbReference type="PROSITE" id="PS50113">
    <property type="entry name" value="PAC"/>
    <property type="match status" value="1"/>
</dbReference>
<dbReference type="PRINTS" id="PR00344">
    <property type="entry name" value="BCTRLSENSOR"/>
</dbReference>
<sequence>MTLKVLIVEDNPDDSELLIRRLRRLADHSFEFTVAPSGQDGLHALTLSTPELIFLDFNLTDMNALTFLERLSRLPLKTVVITLTGNGDEKSAVSALKAGAMDYLSKNNLDSETLKRTIDSALERHRLNEQLVSTQLQMSRMIQETPVGMCLLDADLNFLTVNEKFAQVAHIPLEDMAGHTYSSVPSPLLQQLEWMCKRVLLSGRSFRDMEISTGYGMGTEFHLVSIYPISNQPGMIQWIGITVTDITRSKRDALLLQESQNQLNLTLEATRVGTWKWDQSSGELSWLGQTAHIFGFQHFPSQPMLQDLLDHLHSEDQSSFEACLHDSLQSNRDFALEIRIPRPDGSNRWVMTRGRPDLTASTPQVLGTLVDITDLKEAELALREISQAQQRFVNDAAHELRAPLTAIQGNLDLIHRYANMADEDKEEALADVAREATRLSRLVQDMLALAKGDAGTELRMEEFSVGSVLDDAVRSTSMLTRAHNLQVSDFEDVNILGDYDRLKQVLVILLDNASKYTPEGGDIRVHLEVQGQKVLLHVSDTGMGIAEEDQPRIFERFYRGQLSREKDPGGTGLGLPIAQWIIEKHGGKISLQSQVGKGTTLTVHLPVLKEVASS</sequence>
<dbReference type="InterPro" id="IPR001789">
    <property type="entry name" value="Sig_transdc_resp-reg_receiver"/>
</dbReference>
<feature type="domain" description="PAC" evidence="9">
    <location>
        <begin position="334"/>
        <end position="384"/>
    </location>
</feature>
<feature type="domain" description="Response regulatory" evidence="8">
    <location>
        <begin position="4"/>
        <end position="121"/>
    </location>
</feature>
<dbReference type="InterPro" id="IPR013656">
    <property type="entry name" value="PAS_4"/>
</dbReference>
<dbReference type="Gene3D" id="3.30.565.10">
    <property type="entry name" value="Histidine kinase-like ATPase, C-terminal domain"/>
    <property type="match status" value="1"/>
</dbReference>
<dbReference type="InterPro" id="IPR011006">
    <property type="entry name" value="CheY-like_superfamily"/>
</dbReference>
<evidence type="ECO:0000259" key="9">
    <source>
        <dbReference type="PROSITE" id="PS50113"/>
    </source>
</evidence>
<evidence type="ECO:0000256" key="5">
    <source>
        <dbReference type="ARBA" id="ARBA00022777"/>
    </source>
</evidence>
<keyword evidence="4" id="KW-0808">Transferase</keyword>
<organism evidence="10 11">
    <name type="scientific">Deinococcus roseus</name>
    <dbReference type="NCBI Taxonomy" id="392414"/>
    <lineage>
        <taxon>Bacteria</taxon>
        <taxon>Thermotogati</taxon>
        <taxon>Deinococcota</taxon>
        <taxon>Deinococci</taxon>
        <taxon>Deinococcales</taxon>
        <taxon>Deinococcaceae</taxon>
        <taxon>Deinococcus</taxon>
    </lineage>
</organism>
<dbReference type="PROSITE" id="PS50109">
    <property type="entry name" value="HIS_KIN"/>
    <property type="match status" value="1"/>
</dbReference>
<evidence type="ECO:0000259" key="8">
    <source>
        <dbReference type="PROSITE" id="PS50110"/>
    </source>
</evidence>
<evidence type="ECO:0000313" key="11">
    <source>
        <dbReference type="Proteomes" id="UP000632222"/>
    </source>
</evidence>
<dbReference type="InterPro" id="IPR003594">
    <property type="entry name" value="HATPase_dom"/>
</dbReference>
<gene>
    <name evidence="10" type="ORF">GCM10008938_00450</name>
</gene>
<dbReference type="InterPro" id="IPR003661">
    <property type="entry name" value="HisK_dim/P_dom"/>
</dbReference>
<dbReference type="Pfam" id="PF02518">
    <property type="entry name" value="HATPase_c"/>
    <property type="match status" value="1"/>
</dbReference>
<dbReference type="Pfam" id="PF00072">
    <property type="entry name" value="Response_reg"/>
    <property type="match status" value="1"/>
</dbReference>
<dbReference type="Pfam" id="PF08447">
    <property type="entry name" value="PAS_3"/>
    <property type="match status" value="1"/>
</dbReference>
<name>A0ABQ2CT17_9DEIO</name>
<dbReference type="SUPFAM" id="SSF55874">
    <property type="entry name" value="ATPase domain of HSP90 chaperone/DNA topoisomerase II/histidine kinase"/>
    <property type="match status" value="1"/>
</dbReference>
<dbReference type="PANTHER" id="PTHR43047:SF72">
    <property type="entry name" value="OSMOSENSING HISTIDINE PROTEIN KINASE SLN1"/>
    <property type="match status" value="1"/>
</dbReference>
<proteinExistence type="predicted"/>
<dbReference type="CDD" id="cd00082">
    <property type="entry name" value="HisKA"/>
    <property type="match status" value="1"/>
</dbReference>
<dbReference type="SMART" id="SM00091">
    <property type="entry name" value="PAS"/>
    <property type="match status" value="2"/>
</dbReference>
<dbReference type="PROSITE" id="PS50110">
    <property type="entry name" value="RESPONSE_REGULATORY"/>
    <property type="match status" value="1"/>
</dbReference>
<evidence type="ECO:0000256" key="1">
    <source>
        <dbReference type="ARBA" id="ARBA00000085"/>
    </source>
</evidence>
<comment type="catalytic activity">
    <reaction evidence="1">
        <text>ATP + protein L-histidine = ADP + protein N-phospho-L-histidine.</text>
        <dbReference type="EC" id="2.7.13.3"/>
    </reaction>
</comment>
<dbReference type="InterPro" id="IPR036890">
    <property type="entry name" value="HATPase_C_sf"/>
</dbReference>
<dbReference type="PANTHER" id="PTHR43047">
    <property type="entry name" value="TWO-COMPONENT HISTIDINE PROTEIN KINASE"/>
    <property type="match status" value="1"/>
</dbReference>
<dbReference type="InterPro" id="IPR004358">
    <property type="entry name" value="Sig_transdc_His_kin-like_C"/>
</dbReference>
<dbReference type="CDD" id="cd00075">
    <property type="entry name" value="HATPase"/>
    <property type="match status" value="1"/>
</dbReference>
<feature type="domain" description="Histidine kinase" evidence="7">
    <location>
        <begin position="395"/>
        <end position="609"/>
    </location>
</feature>
<dbReference type="SUPFAM" id="SSF55785">
    <property type="entry name" value="PYP-like sensor domain (PAS domain)"/>
    <property type="match status" value="2"/>
</dbReference>
<dbReference type="InterPro" id="IPR035965">
    <property type="entry name" value="PAS-like_dom_sf"/>
</dbReference>
<dbReference type="SUPFAM" id="SSF52172">
    <property type="entry name" value="CheY-like"/>
    <property type="match status" value="1"/>
</dbReference>
<protein>
    <recommendedName>
        <fullName evidence="2">histidine kinase</fullName>
        <ecNumber evidence="2">2.7.13.3</ecNumber>
    </recommendedName>
</protein>
<dbReference type="Pfam" id="PF08448">
    <property type="entry name" value="PAS_4"/>
    <property type="match status" value="1"/>
</dbReference>
<dbReference type="RefSeq" id="WP_188998050.1">
    <property type="nucleotide sequence ID" value="NZ_BMOD01000001.1"/>
</dbReference>
<keyword evidence="5" id="KW-0418">Kinase</keyword>
<dbReference type="InterPro" id="IPR000700">
    <property type="entry name" value="PAS-assoc_C"/>
</dbReference>
<evidence type="ECO:0000256" key="4">
    <source>
        <dbReference type="ARBA" id="ARBA00022679"/>
    </source>
</evidence>
<keyword evidence="11" id="KW-1185">Reference proteome</keyword>
<evidence type="ECO:0000256" key="3">
    <source>
        <dbReference type="ARBA" id="ARBA00022553"/>
    </source>
</evidence>
<dbReference type="SMART" id="SM00388">
    <property type="entry name" value="HisKA"/>
    <property type="match status" value="1"/>
</dbReference>
<dbReference type="Gene3D" id="3.30.450.20">
    <property type="entry name" value="PAS domain"/>
    <property type="match status" value="2"/>
</dbReference>
<keyword evidence="3 6" id="KW-0597">Phosphoprotein</keyword>
<dbReference type="Proteomes" id="UP000632222">
    <property type="component" value="Unassembled WGS sequence"/>
</dbReference>
<dbReference type="InterPro" id="IPR005467">
    <property type="entry name" value="His_kinase_dom"/>
</dbReference>
<evidence type="ECO:0000313" key="10">
    <source>
        <dbReference type="EMBL" id="GGJ18218.1"/>
    </source>
</evidence>
<comment type="caution">
    <text evidence="10">The sequence shown here is derived from an EMBL/GenBank/DDBJ whole genome shotgun (WGS) entry which is preliminary data.</text>
</comment>
<dbReference type="InterPro" id="IPR013655">
    <property type="entry name" value="PAS_fold_3"/>
</dbReference>
<dbReference type="SMART" id="SM00448">
    <property type="entry name" value="REC"/>
    <property type="match status" value="1"/>
</dbReference>
<dbReference type="EC" id="2.7.13.3" evidence="2"/>
<accession>A0ABQ2CT17</accession>
<reference evidence="11" key="1">
    <citation type="journal article" date="2019" name="Int. J. Syst. Evol. Microbiol.">
        <title>The Global Catalogue of Microorganisms (GCM) 10K type strain sequencing project: providing services to taxonomists for standard genome sequencing and annotation.</title>
        <authorList>
            <consortium name="The Broad Institute Genomics Platform"/>
            <consortium name="The Broad Institute Genome Sequencing Center for Infectious Disease"/>
            <person name="Wu L."/>
            <person name="Ma J."/>
        </authorList>
    </citation>
    <scope>NUCLEOTIDE SEQUENCE [LARGE SCALE GENOMIC DNA]</scope>
    <source>
        <strain evidence="11">JCM 14370</strain>
    </source>
</reference>
<dbReference type="InterPro" id="IPR036097">
    <property type="entry name" value="HisK_dim/P_sf"/>
</dbReference>
<evidence type="ECO:0000256" key="6">
    <source>
        <dbReference type="PROSITE-ProRule" id="PRU00169"/>
    </source>
</evidence>
<feature type="modified residue" description="4-aspartylphosphate" evidence="6">
    <location>
        <position position="56"/>
    </location>
</feature>
<dbReference type="Gene3D" id="2.10.70.100">
    <property type="match status" value="1"/>
</dbReference>